<dbReference type="Pfam" id="PF00300">
    <property type="entry name" value="His_Phos_1"/>
    <property type="match status" value="1"/>
</dbReference>
<dbReference type="Proteomes" id="UP000190328">
    <property type="component" value="Unassembled WGS sequence"/>
</dbReference>
<protein>
    <submittedName>
        <fullName evidence="3">Probable phosphoglycerate mutase</fullName>
    </submittedName>
</protein>
<dbReference type="PANTHER" id="PTHR48100:SF1">
    <property type="entry name" value="HISTIDINE PHOSPHATASE FAMILY PROTEIN-RELATED"/>
    <property type="match status" value="1"/>
</dbReference>
<dbReference type="InterPro" id="IPR029033">
    <property type="entry name" value="His_PPase_superfam"/>
</dbReference>
<name>A0A1T4NJQ1_9ENTE</name>
<gene>
    <name evidence="3" type="ORF">SAMN02745116_01447</name>
</gene>
<dbReference type="PIRSF" id="PIRSF000709">
    <property type="entry name" value="6PFK_2-Ptase"/>
    <property type="match status" value="1"/>
</dbReference>
<dbReference type="OrthoDB" id="9782128at2"/>
<dbReference type="RefSeq" id="WP_078807383.1">
    <property type="nucleotide sequence ID" value="NZ_FUXI01000015.1"/>
</dbReference>
<sequence>MNLYFVRHGKTEWNLERRLQGRSGDSALLPESIGEIEQLGDYLSEICFDKIYCSPSLRARRTAQGIYAQLKQPCEIVFSENLREFGYGDLEGELIEVAHQKFPKEMHNLRYDLSHYDPSAFHGETITSVLDRVSHVVMQAILENKGNVLFVSHGAALTATIRHLAGFSLDQLRAVDESLKNNSVSILKAEGLHLPFELELWNDTSYLNEK</sequence>
<dbReference type="SMART" id="SM00855">
    <property type="entry name" value="PGAM"/>
    <property type="match status" value="1"/>
</dbReference>
<feature type="active site" description="Tele-phosphohistidine intermediate" evidence="1">
    <location>
        <position position="8"/>
    </location>
</feature>
<dbReference type="InterPro" id="IPR013078">
    <property type="entry name" value="His_Pase_superF_clade-1"/>
</dbReference>
<dbReference type="InterPro" id="IPR050275">
    <property type="entry name" value="PGM_Phosphatase"/>
</dbReference>
<dbReference type="PANTHER" id="PTHR48100">
    <property type="entry name" value="BROAD-SPECIFICITY PHOSPHATASE YOR283W-RELATED"/>
    <property type="match status" value="1"/>
</dbReference>
<organism evidence="3 4">
    <name type="scientific">Pilibacter termitis</name>
    <dbReference type="NCBI Taxonomy" id="263852"/>
    <lineage>
        <taxon>Bacteria</taxon>
        <taxon>Bacillati</taxon>
        <taxon>Bacillota</taxon>
        <taxon>Bacilli</taxon>
        <taxon>Lactobacillales</taxon>
        <taxon>Enterococcaceae</taxon>
        <taxon>Pilibacter</taxon>
    </lineage>
</organism>
<evidence type="ECO:0000313" key="4">
    <source>
        <dbReference type="Proteomes" id="UP000190328"/>
    </source>
</evidence>
<accession>A0A1T4NJQ1</accession>
<feature type="binding site" evidence="2">
    <location>
        <position position="58"/>
    </location>
    <ligand>
        <name>substrate</name>
    </ligand>
</feature>
<dbReference type="EMBL" id="FUXI01000015">
    <property type="protein sequence ID" value="SJZ79353.1"/>
    <property type="molecule type" value="Genomic_DNA"/>
</dbReference>
<evidence type="ECO:0000256" key="2">
    <source>
        <dbReference type="PIRSR" id="PIRSR613078-2"/>
    </source>
</evidence>
<dbReference type="STRING" id="263852.SAMN02745116_01447"/>
<dbReference type="CDD" id="cd07067">
    <property type="entry name" value="HP_PGM_like"/>
    <property type="match status" value="1"/>
</dbReference>
<dbReference type="Gene3D" id="3.40.50.1240">
    <property type="entry name" value="Phosphoglycerate mutase-like"/>
    <property type="match status" value="1"/>
</dbReference>
<reference evidence="4" key="1">
    <citation type="submission" date="2017-02" db="EMBL/GenBank/DDBJ databases">
        <authorList>
            <person name="Varghese N."/>
            <person name="Submissions S."/>
        </authorList>
    </citation>
    <scope>NUCLEOTIDE SEQUENCE [LARGE SCALE GENOMIC DNA]</scope>
    <source>
        <strain evidence="4">ATCC BAA-1030</strain>
    </source>
</reference>
<feature type="active site" description="Proton donor/acceptor" evidence="1">
    <location>
        <position position="84"/>
    </location>
</feature>
<keyword evidence="4" id="KW-1185">Reference proteome</keyword>
<feature type="binding site" evidence="2">
    <location>
        <begin position="84"/>
        <end position="87"/>
    </location>
    <ligand>
        <name>substrate</name>
    </ligand>
</feature>
<dbReference type="GO" id="GO:0016791">
    <property type="term" value="F:phosphatase activity"/>
    <property type="evidence" value="ECO:0007669"/>
    <property type="project" value="TreeGrafter"/>
</dbReference>
<proteinExistence type="predicted"/>
<evidence type="ECO:0000256" key="1">
    <source>
        <dbReference type="PIRSR" id="PIRSR613078-1"/>
    </source>
</evidence>
<feature type="binding site" evidence="2">
    <location>
        <begin position="7"/>
        <end position="14"/>
    </location>
    <ligand>
        <name>substrate</name>
    </ligand>
</feature>
<dbReference type="AlphaFoldDB" id="A0A1T4NJQ1"/>
<dbReference type="GO" id="GO:0005737">
    <property type="term" value="C:cytoplasm"/>
    <property type="evidence" value="ECO:0007669"/>
    <property type="project" value="TreeGrafter"/>
</dbReference>
<evidence type="ECO:0000313" key="3">
    <source>
        <dbReference type="EMBL" id="SJZ79353.1"/>
    </source>
</evidence>
<dbReference type="SUPFAM" id="SSF53254">
    <property type="entry name" value="Phosphoglycerate mutase-like"/>
    <property type="match status" value="1"/>
</dbReference>